<dbReference type="Pfam" id="PF17217">
    <property type="entry name" value="UPA"/>
    <property type="match status" value="1"/>
</dbReference>
<name>A0A9Q0EFY9_9TELE</name>
<evidence type="ECO:0000313" key="3">
    <source>
        <dbReference type="Proteomes" id="UP001148018"/>
    </source>
</evidence>
<gene>
    <name evidence="2" type="ORF">NHX12_028109</name>
</gene>
<keyword evidence="3" id="KW-1185">Reference proteome</keyword>
<evidence type="ECO:0000259" key="1">
    <source>
        <dbReference type="Pfam" id="PF17217"/>
    </source>
</evidence>
<reference evidence="2" key="1">
    <citation type="submission" date="2022-07" db="EMBL/GenBank/DDBJ databases">
        <title>Chromosome-level genome of Muraenolepis orangiensis.</title>
        <authorList>
            <person name="Kim J."/>
        </authorList>
    </citation>
    <scope>NUCLEOTIDE SEQUENCE</scope>
    <source>
        <strain evidence="2">KU_S4_2022</strain>
        <tissue evidence="2">Muscle</tissue>
    </source>
</reference>
<dbReference type="Proteomes" id="UP001148018">
    <property type="component" value="Unassembled WGS sequence"/>
</dbReference>
<sequence>MACVDDCDWQRGRDCTEPEPRHGGRPCEGPTLGADNCTGGLCIQRGDVGQRGEHLLEAKRCHLLLGSPGLYALVGQPLSQEADKRLRLAVFSSPDAGNPLGYNLQVYCVDDTPHTLQGNPLTLDERAKHCSLDKDYSVTPFGVY</sequence>
<accession>A0A9Q0EFY9</accession>
<evidence type="ECO:0000313" key="2">
    <source>
        <dbReference type="EMBL" id="KAJ3606066.1"/>
    </source>
</evidence>
<dbReference type="InterPro" id="IPR033772">
    <property type="entry name" value="UPA"/>
</dbReference>
<dbReference type="AlphaFoldDB" id="A0A9Q0EFY9"/>
<protein>
    <recommendedName>
        <fullName evidence="1">UPA domain-containing protein</fullName>
    </recommendedName>
</protein>
<dbReference type="OrthoDB" id="5973910at2759"/>
<feature type="domain" description="UPA" evidence="1">
    <location>
        <begin position="82"/>
        <end position="118"/>
    </location>
</feature>
<comment type="caution">
    <text evidence="2">The sequence shown here is derived from an EMBL/GenBank/DDBJ whole genome shotgun (WGS) entry which is preliminary data.</text>
</comment>
<dbReference type="EMBL" id="JANIIK010000043">
    <property type="protein sequence ID" value="KAJ3606066.1"/>
    <property type="molecule type" value="Genomic_DNA"/>
</dbReference>
<proteinExistence type="predicted"/>
<organism evidence="2 3">
    <name type="scientific">Muraenolepis orangiensis</name>
    <name type="common">Patagonian moray cod</name>
    <dbReference type="NCBI Taxonomy" id="630683"/>
    <lineage>
        <taxon>Eukaryota</taxon>
        <taxon>Metazoa</taxon>
        <taxon>Chordata</taxon>
        <taxon>Craniata</taxon>
        <taxon>Vertebrata</taxon>
        <taxon>Euteleostomi</taxon>
        <taxon>Actinopterygii</taxon>
        <taxon>Neopterygii</taxon>
        <taxon>Teleostei</taxon>
        <taxon>Neoteleostei</taxon>
        <taxon>Acanthomorphata</taxon>
        <taxon>Zeiogadaria</taxon>
        <taxon>Gadariae</taxon>
        <taxon>Gadiformes</taxon>
        <taxon>Muraenolepidoidei</taxon>
        <taxon>Muraenolepididae</taxon>
        <taxon>Muraenolepis</taxon>
    </lineage>
</organism>